<name>A0A5S9R4V0_MYCVN</name>
<evidence type="ECO:0000313" key="1">
    <source>
        <dbReference type="EMBL" id="CAA0128233.1"/>
    </source>
</evidence>
<dbReference type="RefSeq" id="WP_234897613.1">
    <property type="nucleotide sequence ID" value="NZ_CACSIP010000034.1"/>
</dbReference>
<accession>A0A5S9R4V0</accession>
<organism evidence="1 2">
    <name type="scientific">Mycolicibacterium vanbaalenii</name>
    <name type="common">Mycobacterium vanbaalenii</name>
    <dbReference type="NCBI Taxonomy" id="110539"/>
    <lineage>
        <taxon>Bacteria</taxon>
        <taxon>Bacillati</taxon>
        <taxon>Actinomycetota</taxon>
        <taxon>Actinomycetes</taxon>
        <taxon>Mycobacteriales</taxon>
        <taxon>Mycobacteriaceae</taxon>
        <taxon>Mycolicibacterium</taxon>
    </lineage>
</organism>
<keyword evidence="2" id="KW-1185">Reference proteome</keyword>
<sequence>MMTNRAGGEELAPVAVFAYNRPDRLAAMLASLQDCYGFPASPVVIFVDGPKHVSDEPSVAAVRSLVQDLALPNVSWSFQDSNRGLRNSIYAGVTDVIKQYGRVIVLEDDLVLSPIALHYFNSALQHYETAQRVWSVVGYAYDAPSLRGSSTTISLPFAHPWGWATWARAWNHFDLDNRPPTKELDSRAFRSAFDMNGLYPFTMQLKNSIEGRVNSWFIHWYYTVFQHGGVSIFPPRRILENYGLSEGSHGGALNPHDRLVKRPELLDAVPEFCEPDNIGYAALDALIRSRELRVQRFIARAGSAKRTLLSSR</sequence>
<protein>
    <recommendedName>
        <fullName evidence="3">Glycosyltransferase 2-like domain-containing protein</fullName>
    </recommendedName>
</protein>
<dbReference type="Gene3D" id="3.90.550.10">
    <property type="entry name" value="Spore Coat Polysaccharide Biosynthesis Protein SpsA, Chain A"/>
    <property type="match status" value="1"/>
</dbReference>
<dbReference type="EMBL" id="CACSIP010000034">
    <property type="protein sequence ID" value="CAA0128233.1"/>
    <property type="molecule type" value="Genomic_DNA"/>
</dbReference>
<gene>
    <name evidence="1" type="ORF">AELLOGFF_01212</name>
</gene>
<evidence type="ECO:0000313" key="2">
    <source>
        <dbReference type="Proteomes" id="UP000430146"/>
    </source>
</evidence>
<evidence type="ECO:0008006" key="3">
    <source>
        <dbReference type="Google" id="ProtNLM"/>
    </source>
</evidence>
<reference evidence="1 2" key="1">
    <citation type="submission" date="2019-11" db="EMBL/GenBank/DDBJ databases">
        <authorList>
            <person name="Holert J."/>
        </authorList>
    </citation>
    <scope>NUCLEOTIDE SEQUENCE [LARGE SCALE GENOMIC DNA]</scope>
    <source>
        <strain evidence="1">BC8_1</strain>
    </source>
</reference>
<proteinExistence type="predicted"/>
<dbReference type="Proteomes" id="UP000430146">
    <property type="component" value="Unassembled WGS sequence"/>
</dbReference>
<dbReference type="InterPro" id="IPR029044">
    <property type="entry name" value="Nucleotide-diphossugar_trans"/>
</dbReference>
<dbReference type="SUPFAM" id="SSF53448">
    <property type="entry name" value="Nucleotide-diphospho-sugar transferases"/>
    <property type="match status" value="1"/>
</dbReference>
<dbReference type="AlphaFoldDB" id="A0A5S9R4V0"/>